<sequence length="279" mass="29939">MADGVISTRALIEAMIREDATIDAGELYAVAEALGMGDQQVRLAIKRLVTEGRFTVAGRGRRAVLTATDATRADIEPDRAHIDLAYAQDRGEAPWDGVWHLAGFAVPEAEREARGVLRETIRALGGGLVQGGLYVCAHAWEDELRSAARAIGASDYLTTLSTTDLAIGGTRGAAAAQRLWALDDLADGHRRLADTAAEALDRAPHAAHPERLALTVGLVAAFDRAHEPDPLLPPELLPQNWVGARARALAQRAWSALAAAEPDSPIRLLRWFDAPLQPH</sequence>
<dbReference type="RefSeq" id="WP_068744957.1">
    <property type="nucleotide sequence ID" value="NZ_LSRE01000012.1"/>
</dbReference>
<proteinExistence type="predicted"/>
<reference evidence="4 5" key="1">
    <citation type="submission" date="2016-02" db="EMBL/GenBank/DDBJ databases">
        <authorList>
            <person name="Teng J.L."/>
            <person name="Tang Y."/>
            <person name="Huang Y."/>
            <person name="Guo F."/>
            <person name="Wei W."/>
            <person name="Chen J.H."/>
            <person name="Wong S.Y."/>
            <person name="Lau S.K."/>
            <person name="Woo P.C."/>
        </authorList>
    </citation>
    <scope>NUCLEOTIDE SEQUENCE [LARGE SCALE GENOMIC DNA]</scope>
    <source>
        <strain evidence="4 5">JCM 13375</strain>
    </source>
</reference>
<dbReference type="InterPro" id="IPR011965">
    <property type="entry name" value="PaaX_trns_reg"/>
</dbReference>
<dbReference type="Pfam" id="PF08223">
    <property type="entry name" value="PaaX_C"/>
    <property type="match status" value="1"/>
</dbReference>
<evidence type="ECO:0000259" key="3">
    <source>
        <dbReference type="Pfam" id="PF20803"/>
    </source>
</evidence>
<name>A0A137ZJW2_9ACTN</name>
<protein>
    <submittedName>
        <fullName evidence="4">Repressor</fullName>
    </submittedName>
</protein>
<evidence type="ECO:0000259" key="1">
    <source>
        <dbReference type="Pfam" id="PF07848"/>
    </source>
</evidence>
<organism evidence="4 5">
    <name type="scientific">Tsukamurella pseudospumae</name>
    <dbReference type="NCBI Taxonomy" id="239498"/>
    <lineage>
        <taxon>Bacteria</taxon>
        <taxon>Bacillati</taxon>
        <taxon>Actinomycetota</taxon>
        <taxon>Actinomycetes</taxon>
        <taxon>Mycobacteriales</taxon>
        <taxon>Tsukamurellaceae</taxon>
        <taxon>Tsukamurella</taxon>
    </lineage>
</organism>
<dbReference type="InterPro" id="IPR048846">
    <property type="entry name" value="PaaX-like_central"/>
</dbReference>
<evidence type="ECO:0000259" key="2">
    <source>
        <dbReference type="Pfam" id="PF08223"/>
    </source>
</evidence>
<feature type="domain" description="Transcriptional repressor PaaX-like N-terminal" evidence="1">
    <location>
        <begin position="14"/>
        <end position="65"/>
    </location>
</feature>
<dbReference type="Proteomes" id="UP000070409">
    <property type="component" value="Unassembled WGS sequence"/>
</dbReference>
<dbReference type="Pfam" id="PF20803">
    <property type="entry name" value="PaaX_M"/>
    <property type="match status" value="1"/>
</dbReference>
<dbReference type="InterPro" id="IPR036388">
    <property type="entry name" value="WH-like_DNA-bd_sf"/>
</dbReference>
<comment type="caution">
    <text evidence="4">The sequence shown here is derived from an EMBL/GenBank/DDBJ whole genome shotgun (WGS) entry which is preliminary data.</text>
</comment>
<dbReference type="PANTHER" id="PTHR30319">
    <property type="entry name" value="PHENYLACETIC ACID REGULATOR-RELATED TRANSCRIPTIONAL REPRESSOR"/>
    <property type="match status" value="1"/>
</dbReference>
<dbReference type="InterPro" id="IPR012906">
    <property type="entry name" value="PaaX-like_N"/>
</dbReference>
<dbReference type="EMBL" id="LSRE01000012">
    <property type="protein sequence ID" value="KXO98486.1"/>
    <property type="molecule type" value="Genomic_DNA"/>
</dbReference>
<dbReference type="Gene3D" id="1.10.10.10">
    <property type="entry name" value="Winged helix-like DNA-binding domain superfamily/Winged helix DNA-binding domain"/>
    <property type="match status" value="1"/>
</dbReference>
<dbReference type="Gene3D" id="1.20.58.1460">
    <property type="match status" value="1"/>
</dbReference>
<dbReference type="PIRSF" id="PIRSF020623">
    <property type="entry name" value="PaaX"/>
    <property type="match status" value="1"/>
</dbReference>
<dbReference type="InterPro" id="IPR013225">
    <property type="entry name" value="PaaX_C"/>
</dbReference>
<feature type="domain" description="Transcriptional repressor PaaX-like C-terminal" evidence="2">
    <location>
        <begin position="180"/>
        <end position="259"/>
    </location>
</feature>
<dbReference type="PANTHER" id="PTHR30319:SF1">
    <property type="entry name" value="TRANSCRIPTIONAL REPRESSOR PAAX"/>
    <property type="match status" value="1"/>
</dbReference>
<evidence type="ECO:0000313" key="4">
    <source>
        <dbReference type="EMBL" id="KXO98486.1"/>
    </source>
</evidence>
<evidence type="ECO:0000313" key="5">
    <source>
        <dbReference type="Proteomes" id="UP000070409"/>
    </source>
</evidence>
<gene>
    <name evidence="4" type="ORF">AXK61_02475</name>
</gene>
<dbReference type="Gene3D" id="3.30.70.2650">
    <property type="match status" value="1"/>
</dbReference>
<dbReference type="Pfam" id="PF07848">
    <property type="entry name" value="PaaX"/>
    <property type="match status" value="1"/>
</dbReference>
<feature type="domain" description="Transcriptional repressor PaaX-like central Cas2-like" evidence="3">
    <location>
        <begin position="93"/>
        <end position="165"/>
    </location>
</feature>
<accession>A0A137ZJW2</accession>
<keyword evidence="5" id="KW-1185">Reference proteome</keyword>